<evidence type="ECO:0000313" key="2">
    <source>
        <dbReference type="EMBL" id="GFM34108.1"/>
    </source>
</evidence>
<reference evidence="2 3" key="1">
    <citation type="submission" date="2020-05" db="EMBL/GenBank/DDBJ databases">
        <title>Draft genome sequence of Desulfovibrio sp. strain HN2T.</title>
        <authorList>
            <person name="Ueno A."/>
            <person name="Tamazawa S."/>
            <person name="Tamamura S."/>
            <person name="Murakami T."/>
            <person name="Kiyama T."/>
            <person name="Inomata H."/>
            <person name="Amano Y."/>
            <person name="Miyakawa K."/>
            <person name="Tamaki H."/>
            <person name="Naganuma T."/>
            <person name="Kaneko K."/>
        </authorList>
    </citation>
    <scope>NUCLEOTIDE SEQUENCE [LARGE SCALE GENOMIC DNA]</scope>
    <source>
        <strain evidence="2 3">HN2</strain>
    </source>
</reference>
<keyword evidence="3" id="KW-1185">Reference proteome</keyword>
<organism evidence="2 3">
    <name type="scientific">Desulfovibrio subterraneus</name>
    <dbReference type="NCBI Taxonomy" id="2718620"/>
    <lineage>
        <taxon>Bacteria</taxon>
        <taxon>Pseudomonadati</taxon>
        <taxon>Thermodesulfobacteriota</taxon>
        <taxon>Desulfovibrionia</taxon>
        <taxon>Desulfovibrionales</taxon>
        <taxon>Desulfovibrionaceae</taxon>
        <taxon>Desulfovibrio</taxon>
    </lineage>
</organism>
<dbReference type="EMBL" id="BLVO01000013">
    <property type="protein sequence ID" value="GFM34108.1"/>
    <property type="molecule type" value="Genomic_DNA"/>
</dbReference>
<gene>
    <name evidence="2" type="ORF">DSM101010T_24730</name>
</gene>
<feature type="signal peptide" evidence="1">
    <location>
        <begin position="1"/>
        <end position="19"/>
    </location>
</feature>
<proteinExistence type="predicted"/>
<evidence type="ECO:0000313" key="3">
    <source>
        <dbReference type="Proteomes" id="UP000503840"/>
    </source>
</evidence>
<keyword evidence="1" id="KW-0732">Signal</keyword>
<dbReference type="Proteomes" id="UP000503840">
    <property type="component" value="Unassembled WGS sequence"/>
</dbReference>
<protein>
    <recommendedName>
        <fullName evidence="4">Lipoprotein</fullName>
    </recommendedName>
</protein>
<evidence type="ECO:0008006" key="4">
    <source>
        <dbReference type="Google" id="ProtNLM"/>
    </source>
</evidence>
<name>A0A7J0BKK1_9BACT</name>
<sequence length="184" mass="20917">MRYIISSLLILALCSACTARSMKQYKPSDIQWESGNVVYAVVDREKKDHVKVDASLQKVSFTGDSVQARYTFAAPGKMVIIDAGIVTVDNGSPYTETQYSEKATIFGLYDGFSVLTVNNVSSLCDGSNPRKQTRIATKYCELLPPDEDKWDWRRLDEDALMNDEHKLDILKSLRERRNSMLTFW</sequence>
<comment type="caution">
    <text evidence="2">The sequence shown here is derived from an EMBL/GenBank/DDBJ whole genome shotgun (WGS) entry which is preliminary data.</text>
</comment>
<evidence type="ECO:0000256" key="1">
    <source>
        <dbReference type="SAM" id="SignalP"/>
    </source>
</evidence>
<dbReference type="AlphaFoldDB" id="A0A7J0BKK1"/>
<dbReference type="RefSeq" id="WP_174405733.1">
    <property type="nucleotide sequence ID" value="NZ_BLVO01000013.1"/>
</dbReference>
<feature type="chain" id="PRO_5029623076" description="Lipoprotein" evidence="1">
    <location>
        <begin position="20"/>
        <end position="184"/>
    </location>
</feature>
<accession>A0A7J0BKK1</accession>